<keyword evidence="3" id="KW-1185">Reference proteome</keyword>
<evidence type="ECO:0000313" key="3">
    <source>
        <dbReference type="Proteomes" id="UP000199473"/>
    </source>
</evidence>
<dbReference type="EMBL" id="FOSQ01000013">
    <property type="protein sequence ID" value="SFK98671.1"/>
    <property type="molecule type" value="Genomic_DNA"/>
</dbReference>
<reference evidence="2 3" key="1">
    <citation type="submission" date="2016-10" db="EMBL/GenBank/DDBJ databases">
        <authorList>
            <person name="de Groot N.N."/>
        </authorList>
    </citation>
    <scope>NUCLEOTIDE SEQUENCE [LARGE SCALE GENOMIC DNA]</scope>
    <source>
        <strain evidence="2 3">DSM 19981</strain>
    </source>
</reference>
<dbReference type="NCBIfam" id="TIGR02001">
    <property type="entry name" value="gcw_chp"/>
    <property type="match status" value="1"/>
</dbReference>
<feature type="signal peptide" evidence="1">
    <location>
        <begin position="1"/>
        <end position="24"/>
    </location>
</feature>
<organism evidence="2 3">
    <name type="scientific">Falsiroseomonas stagni DSM 19981</name>
    <dbReference type="NCBI Taxonomy" id="1123062"/>
    <lineage>
        <taxon>Bacteria</taxon>
        <taxon>Pseudomonadati</taxon>
        <taxon>Pseudomonadota</taxon>
        <taxon>Alphaproteobacteria</taxon>
        <taxon>Acetobacterales</taxon>
        <taxon>Roseomonadaceae</taxon>
        <taxon>Falsiroseomonas</taxon>
    </lineage>
</organism>
<name>A0A1I4E3B4_9PROT</name>
<gene>
    <name evidence="2" type="ORF">SAMN02745775_11355</name>
</gene>
<dbReference type="AlphaFoldDB" id="A0A1I4E3B4"/>
<evidence type="ECO:0000256" key="1">
    <source>
        <dbReference type="SAM" id="SignalP"/>
    </source>
</evidence>
<dbReference type="Proteomes" id="UP000199473">
    <property type="component" value="Unassembled WGS sequence"/>
</dbReference>
<dbReference type="Pfam" id="PF09694">
    <property type="entry name" value="Gcw_chp"/>
    <property type="match status" value="1"/>
</dbReference>
<accession>A0A1I4E3B4</accession>
<dbReference type="OrthoDB" id="9793561at2"/>
<dbReference type="InterPro" id="IPR010239">
    <property type="entry name" value="CHP02001"/>
</dbReference>
<feature type="chain" id="PRO_5011549922" evidence="1">
    <location>
        <begin position="25"/>
        <end position="263"/>
    </location>
</feature>
<protein>
    <submittedName>
        <fullName evidence="2">Uncharacterized protein</fullName>
    </submittedName>
</protein>
<evidence type="ECO:0000313" key="2">
    <source>
        <dbReference type="EMBL" id="SFK98671.1"/>
    </source>
</evidence>
<keyword evidence="1" id="KW-0732">Signal</keyword>
<proteinExistence type="predicted"/>
<dbReference type="RefSeq" id="WP_092962485.1">
    <property type="nucleotide sequence ID" value="NZ_FOSQ01000013.1"/>
</dbReference>
<dbReference type="STRING" id="1123062.SAMN02745775_11355"/>
<sequence>MARNLFLAATALCGGLLMAPQAGNAQTAIDSLGLTVTTTPAITSDYLFRGLSQTRGRPAAQVTVDAEHSSGFYVGAFVSNVAFAGTNARQEIDYNAGYRFALGDLKLDIGGTYYTYPGYTALRGGFDINFYEFALRTSYEVAPVKFVGLAAWSPNFSGESGTGVYVEGGFDMALDYGFTISPRLGYQWVERNIAPRTGSRDGYFGTPDYMTLSLSVSREIFGGFIGTGTVVWNSMNQSSGRSECFGSTKACDSRALVTLSRPF</sequence>